<dbReference type="AlphaFoldDB" id="A0A380EMS0"/>
<sequence>MSKRQKAFHDSLANEKTRVRLYKSGKNWVKSGIKEIEMFKIMGLPFISHSLVSQDNQSISKKMTGYGLKTTAVIGGAFTVNMLHDQQAFAASDAPLTSELNTQSETVGNQNSTTIEASTSTADSTSVTKIVVRYKHQIVTQSQVKSLKRSLRQLIVQAINKRN</sequence>
<keyword evidence="1" id="KW-0732">Signal</keyword>
<gene>
    <name evidence="2" type="primary">sraP_2</name>
    <name evidence="2" type="ORF">NCTC10702_04120</name>
</gene>
<dbReference type="Proteomes" id="UP000254116">
    <property type="component" value="Unassembled WGS sequence"/>
</dbReference>
<accession>A0A380EMS0</accession>
<evidence type="ECO:0000256" key="1">
    <source>
        <dbReference type="ARBA" id="ARBA00022729"/>
    </source>
</evidence>
<name>A0A380EMS0_STAAU</name>
<dbReference type="EMBL" id="UHBY01000003">
    <property type="protein sequence ID" value="SUL38100.1"/>
    <property type="molecule type" value="Genomic_DNA"/>
</dbReference>
<dbReference type="NCBIfam" id="TIGR03715">
    <property type="entry name" value="KxYKxGKxW"/>
    <property type="match status" value="1"/>
</dbReference>
<reference evidence="2 3" key="1">
    <citation type="submission" date="2018-06" db="EMBL/GenBank/DDBJ databases">
        <authorList>
            <consortium name="Pathogen Informatics"/>
            <person name="Doyle S."/>
        </authorList>
    </citation>
    <scope>NUCLEOTIDE SEQUENCE [LARGE SCALE GENOMIC DNA]</scope>
    <source>
        <strain evidence="2 3">NCTC10702</strain>
    </source>
</reference>
<protein>
    <submittedName>
        <fullName evidence="2">Serine-rich adhesin, platelet-type</fullName>
    </submittedName>
</protein>
<evidence type="ECO:0000313" key="2">
    <source>
        <dbReference type="EMBL" id="SUL38100.1"/>
    </source>
</evidence>
<dbReference type="InterPro" id="IPR022263">
    <property type="entry name" value="KxYKxGKxW"/>
</dbReference>
<organism evidence="2 3">
    <name type="scientific">Staphylococcus aureus</name>
    <dbReference type="NCBI Taxonomy" id="1280"/>
    <lineage>
        <taxon>Bacteria</taxon>
        <taxon>Bacillati</taxon>
        <taxon>Bacillota</taxon>
        <taxon>Bacilli</taxon>
        <taxon>Bacillales</taxon>
        <taxon>Staphylococcaceae</taxon>
        <taxon>Staphylococcus</taxon>
    </lineage>
</organism>
<evidence type="ECO:0000313" key="3">
    <source>
        <dbReference type="Proteomes" id="UP000254116"/>
    </source>
</evidence>
<proteinExistence type="predicted"/>
<dbReference type="Pfam" id="PF19258">
    <property type="entry name" value="KxYKxGKxW_sig"/>
    <property type="match status" value="1"/>
</dbReference>